<sequence>MHRPYLTTFHSPRRAWILRRLLLWVLAIGPGVLGMVADNDAGGMLSYLVTGSQNHLQWFLPALVFMAPLTYLIQEVALRVAVVTRLPYSQIMARKFGQTIARLNAVILHLLNTTILVTEFIGMTSALTLLGFPWTLALALSLSLVLGATSFHRYQQMERLLLVLATANLAFIPSLLTIHPHIHTWGSAFSGSFSGHIPFLLLSLAGNAVAPWMIFWQQNAVWAGNIQTLDFGRKDIRMGVAVQIVMATIVMFIGALAAHTVIHGRNPLLWLRANGGVTAAGFFAIGLFDAGFLAASTISVSSAWMVQEAFGKIHDRHQSPTQGPLAWLHTTSVSAAALIVLLPHLSSAAMALWAQALGALWMPVSLTMLGLIASDRRIMGSMVIRRRRYLLALAILIFVVLAGCTFLI</sequence>
<evidence type="ECO:0000256" key="3">
    <source>
        <dbReference type="ARBA" id="ARBA00022989"/>
    </source>
</evidence>
<accession>A0A2T2X860</accession>
<keyword evidence="3 5" id="KW-1133">Transmembrane helix</keyword>
<feature type="transmembrane region" description="Helical" evidence="5">
    <location>
        <begin position="129"/>
        <end position="148"/>
    </location>
</feature>
<feature type="transmembrane region" description="Helical" evidence="5">
    <location>
        <begin position="325"/>
        <end position="346"/>
    </location>
</feature>
<evidence type="ECO:0000256" key="1">
    <source>
        <dbReference type="ARBA" id="ARBA00004141"/>
    </source>
</evidence>
<dbReference type="InterPro" id="IPR001046">
    <property type="entry name" value="NRAMP_fam"/>
</dbReference>
<dbReference type="GO" id="GO:0046873">
    <property type="term" value="F:metal ion transmembrane transporter activity"/>
    <property type="evidence" value="ECO:0007669"/>
    <property type="project" value="InterPro"/>
</dbReference>
<feature type="transmembrane region" description="Helical" evidence="5">
    <location>
        <begin position="352"/>
        <end position="373"/>
    </location>
</feature>
<dbReference type="EMBL" id="PXYT01000008">
    <property type="protein sequence ID" value="PSR30691.1"/>
    <property type="molecule type" value="Genomic_DNA"/>
</dbReference>
<comment type="caution">
    <text evidence="6">The sequence shown here is derived from an EMBL/GenBank/DDBJ whole genome shotgun (WGS) entry which is preliminary data.</text>
</comment>
<feature type="transmembrane region" description="Helical" evidence="5">
    <location>
        <begin position="103"/>
        <end position="123"/>
    </location>
</feature>
<feature type="transmembrane region" description="Helical" evidence="5">
    <location>
        <begin position="282"/>
        <end position="304"/>
    </location>
</feature>
<organism evidence="6 7">
    <name type="scientific">Sulfobacillus benefaciens</name>
    <dbReference type="NCBI Taxonomy" id="453960"/>
    <lineage>
        <taxon>Bacteria</taxon>
        <taxon>Bacillati</taxon>
        <taxon>Bacillota</taxon>
        <taxon>Clostridia</taxon>
        <taxon>Eubacteriales</taxon>
        <taxon>Clostridiales Family XVII. Incertae Sedis</taxon>
        <taxon>Sulfobacillus</taxon>
    </lineage>
</organism>
<evidence type="ECO:0008006" key="8">
    <source>
        <dbReference type="Google" id="ProtNLM"/>
    </source>
</evidence>
<evidence type="ECO:0000313" key="6">
    <source>
        <dbReference type="EMBL" id="PSR30691.1"/>
    </source>
</evidence>
<evidence type="ECO:0000256" key="4">
    <source>
        <dbReference type="ARBA" id="ARBA00023136"/>
    </source>
</evidence>
<feature type="transmembrane region" description="Helical" evidence="5">
    <location>
        <begin position="238"/>
        <end position="262"/>
    </location>
</feature>
<feature type="transmembrane region" description="Helical" evidence="5">
    <location>
        <begin position="160"/>
        <end position="179"/>
    </location>
</feature>
<proteinExistence type="predicted"/>
<dbReference type="GO" id="GO:0016020">
    <property type="term" value="C:membrane"/>
    <property type="evidence" value="ECO:0007669"/>
    <property type="project" value="UniProtKB-SubCell"/>
</dbReference>
<keyword evidence="4 5" id="KW-0472">Membrane</keyword>
<evidence type="ECO:0000313" key="7">
    <source>
        <dbReference type="Proteomes" id="UP000242699"/>
    </source>
</evidence>
<reference evidence="6 7" key="1">
    <citation type="journal article" date="2014" name="BMC Genomics">
        <title>Comparison of environmental and isolate Sulfobacillus genomes reveals diverse carbon, sulfur, nitrogen, and hydrogen metabolisms.</title>
        <authorList>
            <person name="Justice N.B."/>
            <person name="Norman A."/>
            <person name="Brown C.T."/>
            <person name="Singh A."/>
            <person name="Thomas B.C."/>
            <person name="Banfield J.F."/>
        </authorList>
    </citation>
    <scope>NUCLEOTIDE SEQUENCE [LARGE SCALE GENOMIC DNA]</scope>
    <source>
        <strain evidence="6">AMDSBA1</strain>
    </source>
</reference>
<feature type="transmembrane region" description="Helical" evidence="5">
    <location>
        <begin position="58"/>
        <end position="82"/>
    </location>
</feature>
<evidence type="ECO:0000256" key="2">
    <source>
        <dbReference type="ARBA" id="ARBA00022692"/>
    </source>
</evidence>
<feature type="transmembrane region" description="Helical" evidence="5">
    <location>
        <begin position="389"/>
        <end position="407"/>
    </location>
</feature>
<keyword evidence="2 5" id="KW-0812">Transmembrane</keyword>
<protein>
    <recommendedName>
        <fullName evidence="8">Divalent metal cation transporter</fullName>
    </recommendedName>
</protein>
<gene>
    <name evidence="6" type="ORF">C7B43_05215</name>
</gene>
<dbReference type="AlphaFoldDB" id="A0A2T2X860"/>
<name>A0A2T2X860_9FIRM</name>
<dbReference type="Pfam" id="PF01566">
    <property type="entry name" value="Nramp"/>
    <property type="match status" value="1"/>
</dbReference>
<dbReference type="Proteomes" id="UP000242699">
    <property type="component" value="Unassembled WGS sequence"/>
</dbReference>
<feature type="transmembrane region" description="Helical" evidence="5">
    <location>
        <begin position="21"/>
        <end position="38"/>
    </location>
</feature>
<comment type="subcellular location">
    <subcellularLocation>
        <location evidence="1">Membrane</location>
        <topology evidence="1">Multi-pass membrane protein</topology>
    </subcellularLocation>
</comment>
<evidence type="ECO:0000256" key="5">
    <source>
        <dbReference type="SAM" id="Phobius"/>
    </source>
</evidence>
<feature type="transmembrane region" description="Helical" evidence="5">
    <location>
        <begin position="199"/>
        <end position="217"/>
    </location>
</feature>